<protein>
    <recommendedName>
        <fullName evidence="3">Sporulation protein</fullName>
    </recommendedName>
</protein>
<gene>
    <name evidence="1" type="ORF">SAMN05421803_109133</name>
</gene>
<dbReference type="RefSeq" id="WP_084737379.1">
    <property type="nucleotide sequence ID" value="NZ_FQZK01000009.1"/>
</dbReference>
<accession>A0A1M6M0I6</accession>
<keyword evidence="2" id="KW-1185">Reference proteome</keyword>
<reference evidence="1 2" key="1">
    <citation type="submission" date="2016-11" db="EMBL/GenBank/DDBJ databases">
        <authorList>
            <person name="Jaros S."/>
            <person name="Januszkiewicz K."/>
            <person name="Wedrychowicz H."/>
        </authorList>
    </citation>
    <scope>NUCLEOTIDE SEQUENCE [LARGE SCALE GENOMIC DNA]</scope>
    <source>
        <strain evidence="1 2">CGMCC 4.5723</strain>
    </source>
</reference>
<organism evidence="1 2">
    <name type="scientific">Nocardiopsis flavescens</name>
    <dbReference type="NCBI Taxonomy" id="758803"/>
    <lineage>
        <taxon>Bacteria</taxon>
        <taxon>Bacillati</taxon>
        <taxon>Actinomycetota</taxon>
        <taxon>Actinomycetes</taxon>
        <taxon>Streptosporangiales</taxon>
        <taxon>Nocardiopsidaceae</taxon>
        <taxon>Nocardiopsis</taxon>
    </lineage>
</organism>
<evidence type="ECO:0008006" key="3">
    <source>
        <dbReference type="Google" id="ProtNLM"/>
    </source>
</evidence>
<name>A0A1M6M0I6_9ACTN</name>
<evidence type="ECO:0000313" key="2">
    <source>
        <dbReference type="Proteomes" id="UP000184452"/>
    </source>
</evidence>
<dbReference type="STRING" id="758803.SAMN05421803_109133"/>
<sequence length="454" mass="48728">MARSPNTALRDMIQRSGASHKALAHRINRLAPHDSPTAYTHTSIANWVERGMRPKPPAPQLLATALSERLGRRVTLSEIGLAGTEPTDDHVGLAFPRSLPAALQTAGAFWSTMDRRHFLTAFSAAAFGPPTLRWLSQSTDGTAAHTGGRRIGRADITELSELAEQARHSDSRFGGASAGVSAVAVCLRDVAAPMLEGTYTDDVGKELFSATAVLGRLAGWADFDAGHHARAQRQFIQALRMSRAAGDVALGGYVLSCMALQACLRGYRDDALDMIEAANAATPHTPPRVRAFLSLVEARVHARAHRPKAAGKALAASERLLEQADSRTGDDPTWIDFYTGARLAADAVEIHRDLGRPAAALRWNEKATMPADRFARSYGIRMAVVSSAHLQAGDLDAALPTAHTSVDILGRVASRRAHDYLDDLVGRFDRWRSEPGVQGLAERIGAGCPPRASV</sequence>
<evidence type="ECO:0000313" key="1">
    <source>
        <dbReference type="EMBL" id="SHJ76968.1"/>
    </source>
</evidence>
<dbReference type="Proteomes" id="UP000184452">
    <property type="component" value="Unassembled WGS sequence"/>
</dbReference>
<proteinExistence type="predicted"/>
<dbReference type="EMBL" id="FQZK01000009">
    <property type="protein sequence ID" value="SHJ76968.1"/>
    <property type="molecule type" value="Genomic_DNA"/>
</dbReference>
<dbReference type="OrthoDB" id="3213425at2"/>
<dbReference type="AlphaFoldDB" id="A0A1M6M0I6"/>